<proteinExistence type="predicted"/>
<dbReference type="GeneID" id="20189506"/>
<sequence>MLAHLRCLHGREDETSGIKRGCDDRAQRLCGCGLAGASVTVERGDRACVGGWVRRGGGHQERLGVAGCEHWPVAGTGLAIHVDTPVCRALLNAR</sequence>
<dbReference type="AlphaFoldDB" id="W2RAU3"/>
<gene>
    <name evidence="1" type="ORF">PPTG_20907</name>
</gene>
<dbReference type="RefSeq" id="XP_008892582.1">
    <property type="nucleotide sequence ID" value="XM_008894334.1"/>
</dbReference>
<dbReference type="VEuPathDB" id="FungiDB:PPTG_20907"/>
<name>W2RAU3_PHYN3</name>
<organism evidence="1 2">
    <name type="scientific">Phytophthora nicotianae (strain INRA-310)</name>
    <name type="common">Phytophthora parasitica</name>
    <dbReference type="NCBI Taxonomy" id="761204"/>
    <lineage>
        <taxon>Eukaryota</taxon>
        <taxon>Sar</taxon>
        <taxon>Stramenopiles</taxon>
        <taxon>Oomycota</taxon>
        <taxon>Peronosporomycetes</taxon>
        <taxon>Peronosporales</taxon>
        <taxon>Peronosporaceae</taxon>
        <taxon>Phytophthora</taxon>
    </lineage>
</organism>
<reference evidence="1 2" key="2">
    <citation type="submission" date="2013-11" db="EMBL/GenBank/DDBJ databases">
        <title>The Genome Sequence of Phytophthora parasitica INRA-310.</title>
        <authorList>
            <consortium name="The Broad Institute Genomics Platform"/>
            <person name="Russ C."/>
            <person name="Tyler B."/>
            <person name="Panabieres F."/>
            <person name="Shan W."/>
            <person name="Tripathy S."/>
            <person name="Grunwald N."/>
            <person name="Machado M."/>
            <person name="Johnson C.S."/>
            <person name="Arredondo F."/>
            <person name="Hong C."/>
            <person name="Coffey M."/>
            <person name="Young S.K."/>
            <person name="Zeng Q."/>
            <person name="Gargeya S."/>
            <person name="Fitzgerald M."/>
            <person name="Abouelleil A."/>
            <person name="Alvarado L."/>
            <person name="Chapman S.B."/>
            <person name="Gainer-Dewar J."/>
            <person name="Goldberg J."/>
            <person name="Griggs A."/>
            <person name="Gujja S."/>
            <person name="Hansen M."/>
            <person name="Howarth C."/>
            <person name="Imamovic A."/>
            <person name="Ireland A."/>
            <person name="Larimer J."/>
            <person name="McCowan C."/>
            <person name="Murphy C."/>
            <person name="Pearson M."/>
            <person name="Poon T.W."/>
            <person name="Priest M."/>
            <person name="Roberts A."/>
            <person name="Saif S."/>
            <person name="Shea T."/>
            <person name="Sykes S."/>
            <person name="Wortman J."/>
            <person name="Nusbaum C."/>
            <person name="Birren B."/>
        </authorList>
    </citation>
    <scope>NUCLEOTIDE SEQUENCE [LARGE SCALE GENOMIC DNA]</scope>
    <source>
        <strain evidence="1 2">INRA-310</strain>
    </source>
</reference>
<dbReference type="EMBL" id="KI669562">
    <property type="protein sequence ID" value="ETN22341.1"/>
    <property type="molecule type" value="Genomic_DNA"/>
</dbReference>
<evidence type="ECO:0000313" key="1">
    <source>
        <dbReference type="EMBL" id="ETN22341.1"/>
    </source>
</evidence>
<reference evidence="2" key="1">
    <citation type="submission" date="2011-12" db="EMBL/GenBank/DDBJ databases">
        <authorList>
            <consortium name="The Broad Institute Genome Sequencing Platform"/>
            <person name="Russ C."/>
            <person name="Tyler B."/>
            <person name="Panabieres F."/>
            <person name="Shan W."/>
            <person name="Tripathy S."/>
            <person name="Grunwald N."/>
            <person name="Machado M."/>
            <person name="Young S.K."/>
            <person name="Zeng Q."/>
            <person name="Gargeya S."/>
            <person name="Fitzgerald M."/>
            <person name="Haas B."/>
            <person name="Abouelleil A."/>
            <person name="Alvarado L."/>
            <person name="Arachchi H.M."/>
            <person name="Berlin A."/>
            <person name="Chapman S.B."/>
            <person name="Gearin G."/>
            <person name="Goldberg J."/>
            <person name="Griggs A."/>
            <person name="Gujja S."/>
            <person name="Hansen M."/>
            <person name="Heiman D."/>
            <person name="Howarth C."/>
            <person name="Larimer J."/>
            <person name="Lui A."/>
            <person name="MacDonald P.J.P."/>
            <person name="McCowen C."/>
            <person name="Montmayeur A."/>
            <person name="Murphy C."/>
            <person name="Neiman D."/>
            <person name="Pearson M."/>
            <person name="Priest M."/>
            <person name="Roberts A."/>
            <person name="Saif S."/>
            <person name="Shea T."/>
            <person name="Sisk P."/>
            <person name="Stolte C."/>
            <person name="Sykes S."/>
            <person name="Wortman J."/>
            <person name="Nusbaum C."/>
            <person name="Birren B."/>
        </authorList>
    </citation>
    <scope>NUCLEOTIDE SEQUENCE [LARGE SCALE GENOMIC DNA]</scope>
    <source>
        <strain evidence="2">INRA-310</strain>
    </source>
</reference>
<protein>
    <submittedName>
        <fullName evidence="1">Uncharacterized protein</fullName>
    </submittedName>
</protein>
<evidence type="ECO:0000313" key="2">
    <source>
        <dbReference type="Proteomes" id="UP000018817"/>
    </source>
</evidence>
<accession>W2RAU3</accession>
<dbReference type="Proteomes" id="UP000018817">
    <property type="component" value="Unassembled WGS sequence"/>
</dbReference>